<dbReference type="PANTHER" id="PTHR35868">
    <property type="entry name" value="DUF2804 DOMAIN-CONTAINING PROTEIN-RELATED"/>
    <property type="match status" value="1"/>
</dbReference>
<dbReference type="RefSeq" id="WP_289829311.1">
    <property type="nucleotide sequence ID" value="NZ_JAUEDK010000009.1"/>
</dbReference>
<comment type="caution">
    <text evidence="1">The sequence shown here is derived from an EMBL/GenBank/DDBJ whole genome shotgun (WGS) entry which is preliminary data.</text>
</comment>
<gene>
    <name evidence="1" type="ORF">QU481_07500</name>
</gene>
<dbReference type="EMBL" id="JAUEDK010000009">
    <property type="protein sequence ID" value="MDN0074736.1"/>
    <property type="molecule type" value="Genomic_DNA"/>
</dbReference>
<keyword evidence="2" id="KW-1185">Reference proteome</keyword>
<accession>A0ABT7XLR6</accession>
<reference evidence="1" key="1">
    <citation type="submission" date="2023-06" db="EMBL/GenBank/DDBJ databases">
        <authorList>
            <person name="Zhang S."/>
        </authorList>
    </citation>
    <scope>NUCLEOTIDE SEQUENCE</scope>
    <source>
        <strain evidence="1">SG2303</strain>
    </source>
</reference>
<protein>
    <submittedName>
        <fullName evidence="1">DUF2804 domain-containing protein</fullName>
    </submittedName>
</protein>
<evidence type="ECO:0000313" key="1">
    <source>
        <dbReference type="EMBL" id="MDN0074736.1"/>
    </source>
</evidence>
<organism evidence="1 2">
    <name type="scientific">Crenobacter oryzisoli</name>
    <dbReference type="NCBI Taxonomy" id="3056844"/>
    <lineage>
        <taxon>Bacteria</taxon>
        <taxon>Pseudomonadati</taxon>
        <taxon>Pseudomonadota</taxon>
        <taxon>Betaproteobacteria</taxon>
        <taxon>Neisseriales</taxon>
        <taxon>Neisseriaceae</taxon>
        <taxon>Crenobacter</taxon>
    </lineage>
</organism>
<proteinExistence type="predicted"/>
<dbReference type="InterPro" id="IPR021243">
    <property type="entry name" value="DUF2804"/>
</dbReference>
<dbReference type="PANTHER" id="PTHR35868:SF4">
    <property type="entry name" value="DUF2804 DOMAIN-CONTAINING PROTEIN"/>
    <property type="match status" value="1"/>
</dbReference>
<name>A0ABT7XLR6_9NEIS</name>
<sequence length="346" mass="38251">MFNHLGVAPSPQRLTRMDSSVLPPAPRQLVHKRGMPAFGMYQGVVETLSWSDLKTPPLKRLTRKLHHKRWQYAALAHEAFFVGVAIVDLGWTSTAFAYLFDREQGRVVASFSANGLPGLSTHVEDRPFGDAAFRTGRERLAFRRAAERLELTINCRELKLVAHIDLSDAPPVMAAIAPANWLAHSTHKSGGLAVTGFAETADRRYSLDDAVASLDASNGLLARDTSWRWASAHNRELGFNLQAGYMGSAENAIWLNGRVIRVGDARFDYDAADPLSPWRIASYDGLVELVFQPEGARREDRDLVIAASRYVQPIGTFSGRLTDPASGAAHTIDRLTGVTEDHHSRW</sequence>
<dbReference type="Proteomes" id="UP001168540">
    <property type="component" value="Unassembled WGS sequence"/>
</dbReference>
<dbReference type="Pfam" id="PF10974">
    <property type="entry name" value="DUF2804"/>
    <property type="match status" value="1"/>
</dbReference>
<evidence type="ECO:0000313" key="2">
    <source>
        <dbReference type="Proteomes" id="UP001168540"/>
    </source>
</evidence>